<name>A0A402BLG5_9CHLR</name>
<dbReference type="EMBL" id="BIFT01000003">
    <property type="protein sequence ID" value="GCE32184.1"/>
    <property type="molecule type" value="Genomic_DNA"/>
</dbReference>
<comment type="caution">
    <text evidence="1">The sequence shown here is derived from an EMBL/GenBank/DDBJ whole genome shotgun (WGS) entry which is preliminary data.</text>
</comment>
<gene>
    <name evidence="1" type="ORF">KDA_76680</name>
</gene>
<sequence length="68" mass="8109">MTAQHISRYVQPYQDGIQCFQRRYGRVSLQNRFKVVRFDHTHLICQTIDLLSIKLTPIAKDYRRKGSI</sequence>
<accession>A0A402BLG5</accession>
<proteinExistence type="predicted"/>
<protein>
    <submittedName>
        <fullName evidence="1">Uncharacterized protein</fullName>
    </submittedName>
</protein>
<reference evidence="2" key="1">
    <citation type="submission" date="2018-12" db="EMBL/GenBank/DDBJ databases">
        <title>Tengunoibacter tsumagoiensis gen. nov., sp. nov., Dictyobacter kobayashii sp. nov., D. alpinus sp. nov., and D. joshuensis sp. nov. and description of Dictyobacteraceae fam. nov. within the order Ktedonobacterales isolated from Tengu-no-mugimeshi.</title>
        <authorList>
            <person name="Wang C.M."/>
            <person name="Zheng Y."/>
            <person name="Sakai Y."/>
            <person name="Toyoda A."/>
            <person name="Minakuchi Y."/>
            <person name="Abe K."/>
            <person name="Yokota A."/>
            <person name="Yabe S."/>
        </authorList>
    </citation>
    <scope>NUCLEOTIDE SEQUENCE [LARGE SCALE GENOMIC DNA]</scope>
    <source>
        <strain evidence="2">Uno16</strain>
    </source>
</reference>
<evidence type="ECO:0000313" key="1">
    <source>
        <dbReference type="EMBL" id="GCE32184.1"/>
    </source>
</evidence>
<dbReference type="AlphaFoldDB" id="A0A402BLG5"/>
<keyword evidence="2" id="KW-1185">Reference proteome</keyword>
<evidence type="ECO:0000313" key="2">
    <source>
        <dbReference type="Proteomes" id="UP000287171"/>
    </source>
</evidence>
<dbReference type="Proteomes" id="UP000287171">
    <property type="component" value="Unassembled WGS sequence"/>
</dbReference>
<organism evidence="1 2">
    <name type="scientific">Dictyobacter alpinus</name>
    <dbReference type="NCBI Taxonomy" id="2014873"/>
    <lineage>
        <taxon>Bacteria</taxon>
        <taxon>Bacillati</taxon>
        <taxon>Chloroflexota</taxon>
        <taxon>Ktedonobacteria</taxon>
        <taxon>Ktedonobacterales</taxon>
        <taxon>Dictyobacteraceae</taxon>
        <taxon>Dictyobacter</taxon>
    </lineage>
</organism>